<evidence type="ECO:0000313" key="2">
    <source>
        <dbReference type="Proteomes" id="UP000828390"/>
    </source>
</evidence>
<name>A0A9D4HNT5_DREPO</name>
<sequence>MNCIVEGHLEVIHVLGRFWTDVSSQASIQYGCQTLLVRSSLLLGWQQGICCCPRRLSKRSLCLMMQ</sequence>
<dbReference type="EMBL" id="JAIWYP010000012">
    <property type="protein sequence ID" value="KAH3725395.1"/>
    <property type="molecule type" value="Genomic_DNA"/>
</dbReference>
<protein>
    <submittedName>
        <fullName evidence="1">Uncharacterized protein</fullName>
    </submittedName>
</protein>
<reference evidence="1" key="2">
    <citation type="submission" date="2020-11" db="EMBL/GenBank/DDBJ databases">
        <authorList>
            <person name="McCartney M.A."/>
            <person name="Auch B."/>
            <person name="Kono T."/>
            <person name="Mallez S."/>
            <person name="Becker A."/>
            <person name="Gohl D.M."/>
            <person name="Silverstein K.A.T."/>
            <person name="Koren S."/>
            <person name="Bechman K.B."/>
            <person name="Herman A."/>
            <person name="Abrahante J.E."/>
            <person name="Garbe J."/>
        </authorList>
    </citation>
    <scope>NUCLEOTIDE SEQUENCE</scope>
    <source>
        <strain evidence="1">Duluth1</strain>
        <tissue evidence="1">Whole animal</tissue>
    </source>
</reference>
<evidence type="ECO:0000313" key="1">
    <source>
        <dbReference type="EMBL" id="KAH3725395.1"/>
    </source>
</evidence>
<dbReference type="Proteomes" id="UP000828390">
    <property type="component" value="Unassembled WGS sequence"/>
</dbReference>
<accession>A0A9D4HNT5</accession>
<comment type="caution">
    <text evidence="1">The sequence shown here is derived from an EMBL/GenBank/DDBJ whole genome shotgun (WGS) entry which is preliminary data.</text>
</comment>
<organism evidence="1 2">
    <name type="scientific">Dreissena polymorpha</name>
    <name type="common">Zebra mussel</name>
    <name type="synonym">Mytilus polymorpha</name>
    <dbReference type="NCBI Taxonomy" id="45954"/>
    <lineage>
        <taxon>Eukaryota</taxon>
        <taxon>Metazoa</taxon>
        <taxon>Spiralia</taxon>
        <taxon>Lophotrochozoa</taxon>
        <taxon>Mollusca</taxon>
        <taxon>Bivalvia</taxon>
        <taxon>Autobranchia</taxon>
        <taxon>Heteroconchia</taxon>
        <taxon>Euheterodonta</taxon>
        <taxon>Imparidentia</taxon>
        <taxon>Neoheterodontei</taxon>
        <taxon>Myida</taxon>
        <taxon>Dreissenoidea</taxon>
        <taxon>Dreissenidae</taxon>
        <taxon>Dreissena</taxon>
    </lineage>
</organism>
<gene>
    <name evidence="1" type="ORF">DPMN_051228</name>
</gene>
<proteinExistence type="predicted"/>
<keyword evidence="2" id="KW-1185">Reference proteome</keyword>
<dbReference type="AlphaFoldDB" id="A0A9D4HNT5"/>
<reference evidence="1" key="1">
    <citation type="journal article" date="2019" name="bioRxiv">
        <title>The Genome of the Zebra Mussel, Dreissena polymorpha: A Resource for Invasive Species Research.</title>
        <authorList>
            <person name="McCartney M.A."/>
            <person name="Auch B."/>
            <person name="Kono T."/>
            <person name="Mallez S."/>
            <person name="Zhang Y."/>
            <person name="Obille A."/>
            <person name="Becker A."/>
            <person name="Abrahante J.E."/>
            <person name="Garbe J."/>
            <person name="Badalamenti J.P."/>
            <person name="Herman A."/>
            <person name="Mangelson H."/>
            <person name="Liachko I."/>
            <person name="Sullivan S."/>
            <person name="Sone E.D."/>
            <person name="Koren S."/>
            <person name="Silverstein K.A.T."/>
            <person name="Beckman K.B."/>
            <person name="Gohl D.M."/>
        </authorList>
    </citation>
    <scope>NUCLEOTIDE SEQUENCE</scope>
    <source>
        <strain evidence="1">Duluth1</strain>
        <tissue evidence="1">Whole animal</tissue>
    </source>
</reference>